<dbReference type="SFLD" id="SFLDG01141">
    <property type="entry name" value="C2.B.1:_Sucrose_Phosphatase_Li"/>
    <property type="match status" value="1"/>
</dbReference>
<dbReference type="OrthoDB" id="226102at2"/>
<dbReference type="GO" id="GO:0005992">
    <property type="term" value="P:trehalose biosynthetic process"/>
    <property type="evidence" value="ECO:0007669"/>
    <property type="project" value="UniProtKB-UniRule"/>
</dbReference>
<dbReference type="InterPro" id="IPR014756">
    <property type="entry name" value="Ig_E-set"/>
</dbReference>
<evidence type="ECO:0000256" key="10">
    <source>
        <dbReference type="ARBA" id="ARBA00034013"/>
    </source>
</evidence>
<dbReference type="InterPro" id="IPR006380">
    <property type="entry name" value="SPP-like_dom"/>
</dbReference>
<dbReference type="KEGG" id="gaz:Pan241w_26640"/>
<protein>
    <recommendedName>
        <fullName evidence="5 11">Malto-oligosyltrehalose trehalohydrolase</fullName>
        <ecNumber evidence="4 11">3.2.1.141</ecNumber>
    </recommendedName>
</protein>
<dbReference type="InterPro" id="IPR004193">
    <property type="entry name" value="Glyco_hydro_13_N"/>
</dbReference>
<dbReference type="InterPro" id="IPR017853">
    <property type="entry name" value="GH"/>
</dbReference>
<dbReference type="Pfam" id="PF05116">
    <property type="entry name" value="S6PP"/>
    <property type="match status" value="1"/>
</dbReference>
<dbReference type="UniPathway" id="UPA00299"/>
<evidence type="ECO:0000256" key="11">
    <source>
        <dbReference type="NCBIfam" id="TIGR02402"/>
    </source>
</evidence>
<name>A0A517RFB7_9PLAN</name>
<dbReference type="GO" id="GO:0005737">
    <property type="term" value="C:cytoplasm"/>
    <property type="evidence" value="ECO:0007669"/>
    <property type="project" value="UniProtKB-SubCell"/>
</dbReference>
<dbReference type="InterPro" id="IPR006379">
    <property type="entry name" value="HAD-SF_hydro_IIB"/>
</dbReference>
<keyword evidence="9 13" id="KW-0326">Glycosidase</keyword>
<dbReference type="SUPFAM" id="SSF81296">
    <property type="entry name" value="E set domains"/>
    <property type="match status" value="1"/>
</dbReference>
<dbReference type="GO" id="GO:0016791">
    <property type="term" value="F:phosphatase activity"/>
    <property type="evidence" value="ECO:0007669"/>
    <property type="project" value="UniProtKB-ARBA"/>
</dbReference>
<evidence type="ECO:0000313" key="13">
    <source>
        <dbReference type="EMBL" id="QDT42579.1"/>
    </source>
</evidence>
<keyword evidence="8" id="KW-0119">Carbohydrate metabolism</keyword>
<dbReference type="Proteomes" id="UP000317171">
    <property type="component" value="Chromosome"/>
</dbReference>
<dbReference type="Gene3D" id="3.20.20.80">
    <property type="entry name" value="Glycosidases"/>
    <property type="match status" value="1"/>
</dbReference>
<dbReference type="InterPro" id="IPR036412">
    <property type="entry name" value="HAD-like_sf"/>
</dbReference>
<evidence type="ECO:0000313" key="14">
    <source>
        <dbReference type="Proteomes" id="UP000317171"/>
    </source>
</evidence>
<dbReference type="RefSeq" id="WP_145216040.1">
    <property type="nucleotide sequence ID" value="NZ_CP036269.1"/>
</dbReference>
<comment type="subcellular location">
    <subcellularLocation>
        <location evidence="1">Cytoplasm</location>
    </subcellularLocation>
</comment>
<dbReference type="SFLD" id="SFLDS00003">
    <property type="entry name" value="Haloacid_Dehalogenase"/>
    <property type="match status" value="1"/>
</dbReference>
<dbReference type="GO" id="GO:0033942">
    <property type="term" value="F:4-alpha-D-(1-&gt;4)-alpha-D-glucanotrehalose trehalohydrolase activity"/>
    <property type="evidence" value="ECO:0007669"/>
    <property type="project" value="UniProtKB-EC"/>
</dbReference>
<evidence type="ECO:0000256" key="8">
    <source>
        <dbReference type="ARBA" id="ARBA00023277"/>
    </source>
</evidence>
<dbReference type="SMART" id="SM00642">
    <property type="entry name" value="Aamy"/>
    <property type="match status" value="1"/>
</dbReference>
<evidence type="ECO:0000256" key="9">
    <source>
        <dbReference type="ARBA" id="ARBA00023295"/>
    </source>
</evidence>
<evidence type="ECO:0000256" key="7">
    <source>
        <dbReference type="ARBA" id="ARBA00022801"/>
    </source>
</evidence>
<dbReference type="InterPro" id="IPR012768">
    <property type="entry name" value="Trehalose_TreZ"/>
</dbReference>
<evidence type="ECO:0000256" key="4">
    <source>
        <dbReference type="ARBA" id="ARBA00012268"/>
    </source>
</evidence>
<dbReference type="Gene3D" id="3.40.50.1000">
    <property type="entry name" value="HAD superfamily/HAD-like"/>
    <property type="match status" value="1"/>
</dbReference>
<dbReference type="PANTHER" id="PTHR43651">
    <property type="entry name" value="1,4-ALPHA-GLUCAN-BRANCHING ENZYME"/>
    <property type="match status" value="1"/>
</dbReference>
<dbReference type="NCBIfam" id="TIGR01484">
    <property type="entry name" value="HAD-SF-IIB"/>
    <property type="match status" value="1"/>
</dbReference>
<dbReference type="CDD" id="cd02853">
    <property type="entry name" value="E_set_MTHase_like_N"/>
    <property type="match status" value="1"/>
</dbReference>
<feature type="domain" description="Glycosyl hydrolase family 13 catalytic" evidence="12">
    <location>
        <begin position="372"/>
        <end position="738"/>
    </location>
</feature>
<keyword evidence="7 13" id="KW-0378">Hydrolase</keyword>
<dbReference type="Gene3D" id="1.10.10.760">
    <property type="entry name" value="E-set domains of sugar-utilizing enzymes"/>
    <property type="match status" value="1"/>
</dbReference>
<organism evidence="13 14">
    <name type="scientific">Gimesia alba</name>
    <dbReference type="NCBI Taxonomy" id="2527973"/>
    <lineage>
        <taxon>Bacteria</taxon>
        <taxon>Pseudomonadati</taxon>
        <taxon>Planctomycetota</taxon>
        <taxon>Planctomycetia</taxon>
        <taxon>Planctomycetales</taxon>
        <taxon>Planctomycetaceae</taxon>
        <taxon>Gimesia</taxon>
    </lineage>
</organism>
<keyword evidence="14" id="KW-1185">Reference proteome</keyword>
<dbReference type="EMBL" id="CP036269">
    <property type="protein sequence ID" value="QDT42579.1"/>
    <property type="molecule type" value="Genomic_DNA"/>
</dbReference>
<evidence type="ECO:0000256" key="5">
    <source>
        <dbReference type="ARBA" id="ARBA00015938"/>
    </source>
</evidence>
<dbReference type="InterPro" id="IPR044901">
    <property type="entry name" value="Trehalose_TreZ_E-set_sf"/>
</dbReference>
<dbReference type="PANTHER" id="PTHR43651:SF11">
    <property type="entry name" value="MALTO-OLIGOSYLTREHALOSE TREHALOHYDROLASE"/>
    <property type="match status" value="1"/>
</dbReference>
<dbReference type="SUPFAM" id="SSF51445">
    <property type="entry name" value="(Trans)glycosidases"/>
    <property type="match status" value="1"/>
</dbReference>
<dbReference type="Gene3D" id="3.90.1070.10">
    <property type="match status" value="1"/>
</dbReference>
<proteinExistence type="inferred from homology"/>
<dbReference type="InterPro" id="IPR006047">
    <property type="entry name" value="GH13_cat_dom"/>
</dbReference>
<dbReference type="InterPro" id="IPR013783">
    <property type="entry name" value="Ig-like_fold"/>
</dbReference>
<dbReference type="AlphaFoldDB" id="A0A517RFB7"/>
<dbReference type="Pfam" id="PF02922">
    <property type="entry name" value="CBM_48"/>
    <property type="match status" value="1"/>
</dbReference>
<evidence type="ECO:0000259" key="12">
    <source>
        <dbReference type="SMART" id="SM00642"/>
    </source>
</evidence>
<comment type="catalytic activity">
    <reaction evidence="10">
        <text>hydrolysis of (1-&gt;4)-alpha-D-glucosidic linkage in 4-alpha-D-[(1-&gt;4)-alpha-D-glucanosyl]n trehalose to yield trehalose and (1-&gt;4)-alpha-D-glucan.</text>
        <dbReference type="EC" id="3.2.1.141"/>
    </reaction>
</comment>
<sequence length="869" mass="97842">MSPMKPNQPAVSSRGHVLATDLDGTFIPLEGNTQNRSDLQTLTSQFAAHDISLIFVTGRHFESVVAAITEFQLPEPEWIICDVGTSIFQRQTSGEFTPVSAYQDYQDQIIAAMPIATLRERLQSIPGLRLQEEEKQGPFKLSFYADATELDKLVEQIQADLDQTQAPYSIIHSVDPFNGDGLIDLLPATVSKAHALQWWFAEYNLNSEDIVFSGDSGNDLAALTAGYRTILVGNASRTLAQRVHRLHQESGWKNRLYLAQSAATSGVLEGCRWFGLAETPATPIERLGATPVTANKTHFRVWAPKRDNVTVEIQDSDTTIEHDLHRDEHSFFSGTVQNARPGSQYQYRLDNNVARPDPTSHYQPQGVHGPSQIVDHRDFAWTDQNWQGIEKRALIIYELHLGTFTEDGTFRAAIERLPALLDLGITAVELMPVAQSPGHWNWGYDGVDLFAVRNTYGTVDDFKAFVDACHSAGLAVLLDVVYNHLGPEGNYLSEFGPYFSDNHHTPWGDAVNYDGPDAAHVRQFITDNAIYWLEEFHLDGLRLDAVHCMYDDSSFTILDQIRQTVTTFAASRNHPIHLIAESNVYNHEMLTADQSRGAYDAIWCDCLMYSLYSHALPELSLTHRQYKGTRDLVETLAHGYVYAGKDSQRVSENQRKSRHFESLVIALQTHDSVGNHPHGKRIHHLTSKEFQKAAAALVLLYPGIPLIFMGEECATEAPFPFFVDFEDQQLRTAVDLGRKGEYPEHIWQDAYLPSNADAFYHAKWNNATGRDHDMHEWYRRLLQLRKQGLQVGWLTPAHMKTECNPDHNLFTIHYQHTTITTRLTPPAITDAKPIAVPLKGKLLLSSDPDPVIENNQIELAPNHAIITQQ</sequence>
<keyword evidence="6" id="KW-0963">Cytoplasm</keyword>
<evidence type="ECO:0000256" key="2">
    <source>
        <dbReference type="ARBA" id="ARBA00005199"/>
    </source>
</evidence>
<evidence type="ECO:0000256" key="1">
    <source>
        <dbReference type="ARBA" id="ARBA00004496"/>
    </source>
</evidence>
<dbReference type="EC" id="3.2.1.141" evidence="4 11"/>
<accession>A0A517RFB7</accession>
<evidence type="ECO:0000256" key="3">
    <source>
        <dbReference type="ARBA" id="ARBA00008061"/>
    </source>
</evidence>
<evidence type="ECO:0000256" key="6">
    <source>
        <dbReference type="ARBA" id="ARBA00022490"/>
    </source>
</evidence>
<dbReference type="NCBIfam" id="TIGR02402">
    <property type="entry name" value="trehalose_TreZ"/>
    <property type="match status" value="1"/>
</dbReference>
<dbReference type="Pfam" id="PF00128">
    <property type="entry name" value="Alpha-amylase"/>
    <property type="match status" value="1"/>
</dbReference>
<dbReference type="SUPFAM" id="SSF56784">
    <property type="entry name" value="HAD-like"/>
    <property type="match status" value="1"/>
</dbReference>
<dbReference type="Gene3D" id="2.60.40.10">
    <property type="entry name" value="Immunoglobulins"/>
    <property type="match status" value="1"/>
</dbReference>
<dbReference type="CDD" id="cd11325">
    <property type="entry name" value="AmyAc_GTHase"/>
    <property type="match status" value="1"/>
</dbReference>
<reference evidence="13 14" key="1">
    <citation type="submission" date="2019-02" db="EMBL/GenBank/DDBJ databases">
        <title>Deep-cultivation of Planctomycetes and their phenomic and genomic characterization uncovers novel biology.</title>
        <authorList>
            <person name="Wiegand S."/>
            <person name="Jogler M."/>
            <person name="Boedeker C."/>
            <person name="Pinto D."/>
            <person name="Vollmers J."/>
            <person name="Rivas-Marin E."/>
            <person name="Kohn T."/>
            <person name="Peeters S.H."/>
            <person name="Heuer A."/>
            <person name="Rast P."/>
            <person name="Oberbeckmann S."/>
            <person name="Bunk B."/>
            <person name="Jeske O."/>
            <person name="Meyerdierks A."/>
            <person name="Storesund J.E."/>
            <person name="Kallscheuer N."/>
            <person name="Luecker S."/>
            <person name="Lage O.M."/>
            <person name="Pohl T."/>
            <person name="Merkel B.J."/>
            <person name="Hornburger P."/>
            <person name="Mueller R.-W."/>
            <person name="Bruemmer F."/>
            <person name="Labrenz M."/>
            <person name="Spormann A.M."/>
            <person name="Op den Camp H."/>
            <person name="Overmann J."/>
            <person name="Amann R."/>
            <person name="Jetten M.S.M."/>
            <person name="Mascher T."/>
            <person name="Medema M.H."/>
            <person name="Devos D.P."/>
            <person name="Kaster A.-K."/>
            <person name="Ovreas L."/>
            <person name="Rohde M."/>
            <person name="Galperin M.Y."/>
            <person name="Jogler C."/>
        </authorList>
    </citation>
    <scope>NUCLEOTIDE SEQUENCE [LARGE SCALE GENOMIC DNA]</scope>
    <source>
        <strain evidence="13 14">Pan241w</strain>
    </source>
</reference>
<dbReference type="SFLD" id="SFLDG01140">
    <property type="entry name" value="C2.B:_Phosphomannomutase_and_P"/>
    <property type="match status" value="1"/>
</dbReference>
<comment type="similarity">
    <text evidence="3">Belongs to the glycosyl hydrolase 13 family.</text>
</comment>
<gene>
    <name evidence="13" type="primary">treZ</name>
    <name evidence="13" type="ORF">Pan241w_26640</name>
</gene>
<dbReference type="InterPro" id="IPR023214">
    <property type="entry name" value="HAD_sf"/>
</dbReference>
<comment type="pathway">
    <text evidence="2">Glycan biosynthesis; trehalose biosynthesis.</text>
</comment>